<keyword evidence="5" id="KW-0067">ATP-binding</keyword>
<evidence type="ECO:0000256" key="6">
    <source>
        <dbReference type="SAM" id="MobiDB-lite"/>
    </source>
</evidence>
<comment type="similarity">
    <text evidence="1">Belongs to the DNA2/NAM7 helicase family.</text>
</comment>
<evidence type="ECO:0000256" key="5">
    <source>
        <dbReference type="ARBA" id="ARBA00022840"/>
    </source>
</evidence>
<evidence type="ECO:0000256" key="3">
    <source>
        <dbReference type="ARBA" id="ARBA00022801"/>
    </source>
</evidence>
<comment type="caution">
    <text evidence="9">The sequence shown here is derived from an EMBL/GenBank/DDBJ whole genome shotgun (WGS) entry which is preliminary data.</text>
</comment>
<reference evidence="9 10" key="1">
    <citation type="submission" date="2024-02" db="EMBL/GenBank/DDBJ databases">
        <title>De novo assembly and annotation of 12 fungi associated with fruit tree decline syndrome in Ontario, Canada.</title>
        <authorList>
            <person name="Sulman M."/>
            <person name="Ellouze W."/>
            <person name="Ilyukhin E."/>
        </authorList>
    </citation>
    <scope>NUCLEOTIDE SEQUENCE [LARGE SCALE GENOMIC DNA]</scope>
    <source>
        <strain evidence="9 10">M1-105</strain>
    </source>
</reference>
<evidence type="ECO:0000256" key="2">
    <source>
        <dbReference type="ARBA" id="ARBA00022741"/>
    </source>
</evidence>
<evidence type="ECO:0000259" key="7">
    <source>
        <dbReference type="Pfam" id="PF13086"/>
    </source>
</evidence>
<keyword evidence="3" id="KW-0378">Hydrolase</keyword>
<keyword evidence="10" id="KW-1185">Reference proteome</keyword>
<evidence type="ECO:0000313" key="9">
    <source>
        <dbReference type="EMBL" id="KAL1621076.1"/>
    </source>
</evidence>
<dbReference type="Proteomes" id="UP001521116">
    <property type="component" value="Unassembled WGS sequence"/>
</dbReference>
<evidence type="ECO:0000313" key="10">
    <source>
        <dbReference type="Proteomes" id="UP001521116"/>
    </source>
</evidence>
<sequence length="784" mass="86606">EHAVALLNLSTTDNFFDTRHALEPGTEVVLQWTMTSRTSPQRALFFVADDIFDFGADARVILVSKNKRASFFGDLAVAPSDIADAESTPVSISIKSIDFTYKRRMNAIHTIFDAKTGRQDLWDLLLNHNPKTLPVTNPFEDAGVDQETASKAIQGTINMKGVVLNAEQRAVLLNTTKLRAGVQTIQACGGMGKTMMECLLAHTYDKVGITPVFMAPTNTAVSAACDEYVKMFPDRPKPLRVPATNRDFDDDTLGKSSVYGNDGEPCRDEDLVMAEVLELMRHEAKHKKRDGFGFTVINAVVELADTEPEHRRKVMARYSDGQDEDTNEPIYYGSLVNMVEEFERYYNRATTDTENPFKDWEDQEKKEYDQSFRILKADVIAHAPILACTTSVSALALVRQNAGIAGTGKIALLIDEAARDREADTLVPIVSFKNQIVAVHLIGDIEQGSPVCTSSANYNEFHSRGRLALMTRLVEQGFPTQRLITQYRMSSDLFRFPNRFTYESRLKTAAIANVPIAPAVHDALASIMGYTEPKHKKSVNLHYIELKDTYKLRPVFGQDMRKQVLILTPYRLQRELYSAKFLALRRENPEITPAHIPRVYTIDGSQSHEAMMVIFDLVCVSANNRGDIGFLHNDQRSNVGFTRAKKVLWMVGGSLEGRLSELKSMDDKDSENPFEPKSKGSLCGILEYIRSLRRDQRAITLSAAPYTGTVRSEIVRKSVPGSTGDGFDVPTSDNGGVPQGGEASGGPAQTGGAWDSSAQTGGTWDNSAQTGGPAQTGGSWDNSA</sequence>
<evidence type="ECO:0000256" key="4">
    <source>
        <dbReference type="ARBA" id="ARBA00022806"/>
    </source>
</evidence>
<dbReference type="InterPro" id="IPR041679">
    <property type="entry name" value="DNA2/NAM7-like_C"/>
</dbReference>
<protein>
    <recommendedName>
        <fullName evidence="11">DNA2/NAM7 helicase-like C-terminal domain-containing protein</fullName>
    </recommendedName>
</protein>
<feature type="region of interest" description="Disordered" evidence="6">
    <location>
        <begin position="715"/>
        <end position="784"/>
    </location>
</feature>
<dbReference type="PANTHER" id="PTHR43788:SF16">
    <property type="entry name" value="HELICASE WITH ZINC FINGER 2"/>
    <property type="match status" value="1"/>
</dbReference>
<dbReference type="EMBL" id="JAJVDC020000157">
    <property type="protein sequence ID" value="KAL1621076.1"/>
    <property type="molecule type" value="Genomic_DNA"/>
</dbReference>
<keyword evidence="2" id="KW-0547">Nucleotide-binding</keyword>
<proteinExistence type="inferred from homology"/>
<feature type="non-terminal residue" evidence="9">
    <location>
        <position position="1"/>
    </location>
</feature>
<name>A0ABR3SHK8_9PEZI</name>
<dbReference type="InterPro" id="IPR050534">
    <property type="entry name" value="Coronavir_polyprotein_1ab"/>
</dbReference>
<dbReference type="Pfam" id="PF13087">
    <property type="entry name" value="AAA_12"/>
    <property type="match status" value="1"/>
</dbReference>
<feature type="compositionally biased region" description="Polar residues" evidence="6">
    <location>
        <begin position="756"/>
        <end position="784"/>
    </location>
</feature>
<evidence type="ECO:0008006" key="11">
    <source>
        <dbReference type="Google" id="ProtNLM"/>
    </source>
</evidence>
<dbReference type="Gene3D" id="3.40.50.300">
    <property type="entry name" value="P-loop containing nucleotide triphosphate hydrolases"/>
    <property type="match status" value="2"/>
</dbReference>
<feature type="domain" description="DNA2/NAM7 helicase helicase" evidence="7">
    <location>
        <begin position="164"/>
        <end position="454"/>
    </location>
</feature>
<accession>A0ABR3SHK8</accession>
<dbReference type="PANTHER" id="PTHR43788">
    <property type="entry name" value="DNA2/NAM7 HELICASE FAMILY MEMBER"/>
    <property type="match status" value="1"/>
</dbReference>
<gene>
    <name evidence="9" type="ORF">SLS56_009382</name>
</gene>
<evidence type="ECO:0000259" key="8">
    <source>
        <dbReference type="Pfam" id="PF13087"/>
    </source>
</evidence>
<feature type="domain" description="DNA2/NAM7 helicase-like C-terminal" evidence="8">
    <location>
        <begin position="468"/>
        <end position="653"/>
    </location>
</feature>
<dbReference type="InterPro" id="IPR027417">
    <property type="entry name" value="P-loop_NTPase"/>
</dbReference>
<keyword evidence="4" id="KW-0347">Helicase</keyword>
<organism evidence="9 10">
    <name type="scientific">Neofusicoccum ribis</name>
    <dbReference type="NCBI Taxonomy" id="45134"/>
    <lineage>
        <taxon>Eukaryota</taxon>
        <taxon>Fungi</taxon>
        <taxon>Dikarya</taxon>
        <taxon>Ascomycota</taxon>
        <taxon>Pezizomycotina</taxon>
        <taxon>Dothideomycetes</taxon>
        <taxon>Dothideomycetes incertae sedis</taxon>
        <taxon>Botryosphaeriales</taxon>
        <taxon>Botryosphaeriaceae</taxon>
        <taxon>Neofusicoccum</taxon>
    </lineage>
</organism>
<dbReference type="Pfam" id="PF13086">
    <property type="entry name" value="AAA_11"/>
    <property type="match status" value="1"/>
</dbReference>
<dbReference type="InterPro" id="IPR041677">
    <property type="entry name" value="DNA2/NAM7_AAA_11"/>
</dbReference>
<evidence type="ECO:0000256" key="1">
    <source>
        <dbReference type="ARBA" id="ARBA00007913"/>
    </source>
</evidence>
<dbReference type="SUPFAM" id="SSF52540">
    <property type="entry name" value="P-loop containing nucleoside triphosphate hydrolases"/>
    <property type="match status" value="1"/>
</dbReference>